<proteinExistence type="predicted"/>
<dbReference type="AlphaFoldDB" id="A0A177A7C9"/>
<dbReference type="SUPFAM" id="SSF56645">
    <property type="entry name" value="Acyl-CoA dehydrogenase NM domain-like"/>
    <property type="match status" value="1"/>
</dbReference>
<evidence type="ECO:0000313" key="1">
    <source>
        <dbReference type="EMBL" id="OAF57372.1"/>
    </source>
</evidence>
<dbReference type="RefSeq" id="XP_024322662.1">
    <property type="nucleotide sequence ID" value="XM_024468386.1"/>
</dbReference>
<sequence length="171" mass="18847">MAMMLAQTDKGLGAFFAPIRRRAVGKYELNGVRIQRLKNKMGNKGLPTTELKLKGTRGWMIGKEGNGLKKKSAILSALGFWGRALSISRAYTKTCNVRDGLLQDSPQHLRWMANQTVDYWAAFQLAFFGVALLGTTEQGRHGHDARAQKLFPPEDAALKTGSVRSVEGVRA</sequence>
<dbReference type="eggNOG" id="KOG0137">
    <property type="taxonomic scope" value="Eukaryota"/>
</dbReference>
<dbReference type="InterPro" id="IPR052904">
    <property type="entry name" value="Acyl-CoA_dehydrogenase-like"/>
</dbReference>
<dbReference type="Gene3D" id="2.40.110.20">
    <property type="match status" value="1"/>
</dbReference>
<dbReference type="GeneID" id="36287828"/>
<dbReference type="VEuPathDB" id="FungiDB:GMDG_01318"/>
<name>A0A177A7C9_9PEZI</name>
<dbReference type="Proteomes" id="UP000077154">
    <property type="component" value="Unassembled WGS sequence"/>
</dbReference>
<protein>
    <submittedName>
        <fullName evidence="1">Uncharacterized protein</fullName>
    </submittedName>
</protein>
<gene>
    <name evidence="1" type="ORF">VC83_04758</name>
</gene>
<dbReference type="OrthoDB" id="10251155at2759"/>
<dbReference type="GO" id="GO:0003995">
    <property type="term" value="F:acyl-CoA dehydrogenase activity"/>
    <property type="evidence" value="ECO:0007669"/>
    <property type="project" value="TreeGrafter"/>
</dbReference>
<organism evidence="1">
    <name type="scientific">Pseudogymnoascus destructans</name>
    <dbReference type="NCBI Taxonomy" id="655981"/>
    <lineage>
        <taxon>Eukaryota</taxon>
        <taxon>Fungi</taxon>
        <taxon>Dikarya</taxon>
        <taxon>Ascomycota</taxon>
        <taxon>Pezizomycotina</taxon>
        <taxon>Leotiomycetes</taxon>
        <taxon>Thelebolales</taxon>
        <taxon>Thelebolaceae</taxon>
        <taxon>Pseudogymnoascus</taxon>
    </lineage>
</organism>
<reference evidence="1" key="1">
    <citation type="submission" date="2016-03" db="EMBL/GenBank/DDBJ databases">
        <title>Updated assembly of Pseudogymnoascus destructans, the fungus causing white-nose syndrome of bats.</title>
        <authorList>
            <person name="Palmer J.M."/>
            <person name="Drees K.P."/>
            <person name="Foster J.T."/>
            <person name="Lindner D.L."/>
        </authorList>
    </citation>
    <scope>NUCLEOTIDE SEQUENCE [LARGE SCALE GENOMIC DNA]</scope>
    <source>
        <strain evidence="1">20631-21</strain>
    </source>
</reference>
<accession>A0A177A7C9</accession>
<dbReference type="EMBL" id="KV441400">
    <property type="protein sequence ID" value="OAF57372.1"/>
    <property type="molecule type" value="Genomic_DNA"/>
</dbReference>
<dbReference type="InterPro" id="IPR009100">
    <property type="entry name" value="AcylCoA_DH/oxidase_NM_dom_sf"/>
</dbReference>
<dbReference type="PANTHER" id="PTHR42707:SF2">
    <property type="entry name" value="ACD11 DEHYDROGENASE"/>
    <property type="match status" value="1"/>
</dbReference>
<dbReference type="PANTHER" id="PTHR42707">
    <property type="entry name" value="ACYL-COA DEHYDROGENASE"/>
    <property type="match status" value="1"/>
</dbReference>